<accession>A0A6G1LI18</accession>
<name>A0A6G1LI18_9PEZI</name>
<keyword evidence="2" id="KW-1185">Reference proteome</keyword>
<sequence>MIIGPALALQSGHTQSLASLSAGRDQTLLLRRYYYIRQQHSVALCSPASAEIINLVDFVRMGFVLCPGACGCGVRSLSSTRGQLGKMFCSLAAGGWLFFDLVSGRICHCGDCFCTCLVVVDVEGATCESLIAPSVCSLGDTCYVCHGISWIGFWLSLLVDRGGILGN</sequence>
<proteinExistence type="predicted"/>
<organism evidence="1 2">
    <name type="scientific">Teratosphaeria nubilosa</name>
    <dbReference type="NCBI Taxonomy" id="161662"/>
    <lineage>
        <taxon>Eukaryota</taxon>
        <taxon>Fungi</taxon>
        <taxon>Dikarya</taxon>
        <taxon>Ascomycota</taxon>
        <taxon>Pezizomycotina</taxon>
        <taxon>Dothideomycetes</taxon>
        <taxon>Dothideomycetidae</taxon>
        <taxon>Mycosphaerellales</taxon>
        <taxon>Teratosphaeriaceae</taxon>
        <taxon>Teratosphaeria</taxon>
    </lineage>
</organism>
<dbReference type="Proteomes" id="UP000799436">
    <property type="component" value="Unassembled WGS sequence"/>
</dbReference>
<dbReference type="EMBL" id="ML995814">
    <property type="protein sequence ID" value="KAF2772537.1"/>
    <property type="molecule type" value="Genomic_DNA"/>
</dbReference>
<gene>
    <name evidence="1" type="ORF">EJ03DRAFT_187168</name>
</gene>
<evidence type="ECO:0000313" key="2">
    <source>
        <dbReference type="Proteomes" id="UP000799436"/>
    </source>
</evidence>
<dbReference type="AlphaFoldDB" id="A0A6G1LI18"/>
<evidence type="ECO:0000313" key="1">
    <source>
        <dbReference type="EMBL" id="KAF2772537.1"/>
    </source>
</evidence>
<protein>
    <submittedName>
        <fullName evidence="1">Uncharacterized protein</fullName>
    </submittedName>
</protein>
<reference evidence="1" key="1">
    <citation type="journal article" date="2020" name="Stud. Mycol.">
        <title>101 Dothideomycetes genomes: a test case for predicting lifestyles and emergence of pathogens.</title>
        <authorList>
            <person name="Haridas S."/>
            <person name="Albert R."/>
            <person name="Binder M."/>
            <person name="Bloem J."/>
            <person name="Labutti K."/>
            <person name="Salamov A."/>
            <person name="Andreopoulos B."/>
            <person name="Baker S."/>
            <person name="Barry K."/>
            <person name="Bills G."/>
            <person name="Bluhm B."/>
            <person name="Cannon C."/>
            <person name="Castanera R."/>
            <person name="Culley D."/>
            <person name="Daum C."/>
            <person name="Ezra D."/>
            <person name="Gonzalez J."/>
            <person name="Henrissat B."/>
            <person name="Kuo A."/>
            <person name="Liang C."/>
            <person name="Lipzen A."/>
            <person name="Lutzoni F."/>
            <person name="Magnuson J."/>
            <person name="Mondo S."/>
            <person name="Nolan M."/>
            <person name="Ohm R."/>
            <person name="Pangilinan J."/>
            <person name="Park H.-J."/>
            <person name="Ramirez L."/>
            <person name="Alfaro M."/>
            <person name="Sun H."/>
            <person name="Tritt A."/>
            <person name="Yoshinaga Y."/>
            <person name="Zwiers L.-H."/>
            <person name="Turgeon B."/>
            <person name="Goodwin S."/>
            <person name="Spatafora J."/>
            <person name="Crous P."/>
            <person name="Grigoriev I."/>
        </authorList>
    </citation>
    <scope>NUCLEOTIDE SEQUENCE</scope>
    <source>
        <strain evidence="1">CBS 116005</strain>
    </source>
</reference>